<feature type="compositionally biased region" description="Low complexity" evidence="1">
    <location>
        <begin position="31"/>
        <end position="45"/>
    </location>
</feature>
<feature type="region of interest" description="Disordered" evidence="1">
    <location>
        <begin position="26"/>
        <end position="66"/>
    </location>
</feature>
<evidence type="ECO:0000313" key="3">
    <source>
        <dbReference type="Proteomes" id="UP000238348"/>
    </source>
</evidence>
<organism evidence="2 3">
    <name type="scientific">Sorangium cellulosum</name>
    <name type="common">Polyangium cellulosum</name>
    <dbReference type="NCBI Taxonomy" id="56"/>
    <lineage>
        <taxon>Bacteria</taxon>
        <taxon>Pseudomonadati</taxon>
        <taxon>Myxococcota</taxon>
        <taxon>Polyangia</taxon>
        <taxon>Polyangiales</taxon>
        <taxon>Polyangiaceae</taxon>
        <taxon>Sorangium</taxon>
    </lineage>
</organism>
<evidence type="ECO:0000256" key="1">
    <source>
        <dbReference type="SAM" id="MobiDB-lite"/>
    </source>
</evidence>
<dbReference type="AlphaFoldDB" id="A0A2L0EVU5"/>
<evidence type="ECO:0000313" key="2">
    <source>
        <dbReference type="EMBL" id="AUX43379.1"/>
    </source>
</evidence>
<protein>
    <submittedName>
        <fullName evidence="2">Uncharacterized protein</fullName>
    </submittedName>
</protein>
<dbReference type="EMBL" id="CP012673">
    <property type="protein sequence ID" value="AUX43379.1"/>
    <property type="molecule type" value="Genomic_DNA"/>
</dbReference>
<proteinExistence type="predicted"/>
<sequence>MATEACCYEAALSRTCPARHPGAVPARAPTGVAASSGAPPESASVRGVRTPASRPTPSAVAAEASAGTIHAGAQGLL</sequence>
<gene>
    <name evidence="2" type="ORF">SOCE26_048270</name>
</gene>
<accession>A0A2L0EVU5</accession>
<name>A0A2L0EVU5_SORCE</name>
<reference evidence="2 3" key="1">
    <citation type="submission" date="2015-09" db="EMBL/GenBank/DDBJ databases">
        <title>Sorangium comparison.</title>
        <authorList>
            <person name="Zaburannyi N."/>
            <person name="Bunk B."/>
            <person name="Overmann J."/>
            <person name="Mueller R."/>
        </authorList>
    </citation>
    <scope>NUCLEOTIDE SEQUENCE [LARGE SCALE GENOMIC DNA]</scope>
    <source>
        <strain evidence="2 3">So ce26</strain>
    </source>
</reference>
<dbReference type="Proteomes" id="UP000238348">
    <property type="component" value="Chromosome"/>
</dbReference>